<feature type="region of interest" description="Disordered" evidence="6">
    <location>
        <begin position="263"/>
        <end position="290"/>
    </location>
</feature>
<dbReference type="InterPro" id="IPR001841">
    <property type="entry name" value="Znf_RING"/>
</dbReference>
<evidence type="ECO:0000259" key="7">
    <source>
        <dbReference type="Pfam" id="PF13639"/>
    </source>
</evidence>
<dbReference type="GO" id="GO:0061630">
    <property type="term" value="F:ubiquitin protein ligase activity"/>
    <property type="evidence" value="ECO:0000318"/>
    <property type="project" value="GO_Central"/>
</dbReference>
<evidence type="ECO:0000256" key="6">
    <source>
        <dbReference type="SAM" id="MobiDB-lite"/>
    </source>
</evidence>
<dbReference type="Gene3D" id="3.30.40.10">
    <property type="entry name" value="Zinc/RING finger domain, C3HC4 (zinc finger)"/>
    <property type="match status" value="1"/>
</dbReference>
<evidence type="ECO:0000256" key="5">
    <source>
        <dbReference type="ARBA" id="ARBA00022833"/>
    </source>
</evidence>
<keyword evidence="9" id="KW-1185">Reference proteome</keyword>
<dbReference type="InterPro" id="IPR013083">
    <property type="entry name" value="Znf_RING/FYVE/PHD"/>
</dbReference>
<dbReference type="GO" id="GO:0008270">
    <property type="term" value="F:zinc ion binding"/>
    <property type="evidence" value="ECO:0007669"/>
    <property type="project" value="UniProtKB-KW"/>
</dbReference>
<dbReference type="PANTHER" id="PTHR15710:SF199">
    <property type="entry name" value="RING-TYPE E3 UBIQUITIN TRANSFERASE"/>
    <property type="match status" value="1"/>
</dbReference>
<evidence type="ECO:0000313" key="8">
    <source>
        <dbReference type="EMBL" id="KDO43105.1"/>
    </source>
</evidence>
<keyword evidence="3" id="KW-0479">Metal-binding</keyword>
<name>A0A067DNG3_CITSI</name>
<dbReference type="Pfam" id="PF13639">
    <property type="entry name" value="zf-RING_2"/>
    <property type="match status" value="1"/>
</dbReference>
<accession>A0A067DNG3</accession>
<evidence type="ECO:0000256" key="4">
    <source>
        <dbReference type="ARBA" id="ARBA00022771"/>
    </source>
</evidence>
<dbReference type="GO" id="GO:0006511">
    <property type="term" value="P:ubiquitin-dependent protein catabolic process"/>
    <property type="evidence" value="ECO:0000318"/>
    <property type="project" value="GO_Central"/>
</dbReference>
<dbReference type="EC" id="2.3.2.27" evidence="2"/>
<keyword evidence="5" id="KW-0862">Zinc</keyword>
<proteinExistence type="predicted"/>
<evidence type="ECO:0000256" key="3">
    <source>
        <dbReference type="ARBA" id="ARBA00022723"/>
    </source>
</evidence>
<comment type="catalytic activity">
    <reaction evidence="1">
        <text>S-ubiquitinyl-[E2 ubiquitin-conjugating enzyme]-L-cysteine + [acceptor protein]-L-lysine = [E2 ubiquitin-conjugating enzyme]-L-cysteine + N(6)-ubiquitinyl-[acceptor protein]-L-lysine.</text>
        <dbReference type="EC" id="2.3.2.27"/>
    </reaction>
</comment>
<dbReference type="SMR" id="A0A067DNG3"/>
<feature type="domain" description="RING-type" evidence="7">
    <location>
        <begin position="158"/>
        <end position="200"/>
    </location>
</feature>
<dbReference type="PANTHER" id="PTHR15710">
    <property type="entry name" value="E3 UBIQUITIN-PROTEIN LIGASE PRAJA"/>
    <property type="match status" value="1"/>
</dbReference>
<dbReference type="EMBL" id="KK785405">
    <property type="protein sequence ID" value="KDO43105.1"/>
    <property type="molecule type" value="Genomic_DNA"/>
</dbReference>
<dbReference type="AlphaFoldDB" id="A0A067DNG3"/>
<organism evidence="8 9">
    <name type="scientific">Citrus sinensis</name>
    <name type="common">Sweet orange</name>
    <name type="synonym">Citrus aurantium var. sinensis</name>
    <dbReference type="NCBI Taxonomy" id="2711"/>
    <lineage>
        <taxon>Eukaryota</taxon>
        <taxon>Viridiplantae</taxon>
        <taxon>Streptophyta</taxon>
        <taxon>Embryophyta</taxon>
        <taxon>Tracheophyta</taxon>
        <taxon>Spermatophyta</taxon>
        <taxon>Magnoliopsida</taxon>
        <taxon>eudicotyledons</taxon>
        <taxon>Gunneridae</taxon>
        <taxon>Pentapetalae</taxon>
        <taxon>rosids</taxon>
        <taxon>malvids</taxon>
        <taxon>Sapindales</taxon>
        <taxon>Rutaceae</taxon>
        <taxon>Aurantioideae</taxon>
        <taxon>Citrus</taxon>
    </lineage>
</organism>
<evidence type="ECO:0000256" key="1">
    <source>
        <dbReference type="ARBA" id="ARBA00000900"/>
    </source>
</evidence>
<evidence type="ECO:0000313" key="9">
    <source>
        <dbReference type="Proteomes" id="UP000027120"/>
    </source>
</evidence>
<reference evidence="8 9" key="1">
    <citation type="submission" date="2014-04" db="EMBL/GenBank/DDBJ databases">
        <authorList>
            <consortium name="International Citrus Genome Consortium"/>
            <person name="Gmitter F."/>
            <person name="Chen C."/>
            <person name="Farmerie W."/>
            <person name="Harkins T."/>
            <person name="Desany B."/>
            <person name="Mohiuddin M."/>
            <person name="Kodira C."/>
            <person name="Borodovsky M."/>
            <person name="Lomsadze A."/>
            <person name="Burns P."/>
            <person name="Jenkins J."/>
            <person name="Prochnik S."/>
            <person name="Shu S."/>
            <person name="Chapman J."/>
            <person name="Pitluck S."/>
            <person name="Schmutz J."/>
            <person name="Rokhsar D."/>
        </authorList>
    </citation>
    <scope>NUCLEOTIDE SEQUENCE</scope>
</reference>
<gene>
    <name evidence="8" type="ORF">CISIN_1g039647mg</name>
</gene>
<feature type="compositionally biased region" description="Low complexity" evidence="6">
    <location>
        <begin position="275"/>
        <end position="290"/>
    </location>
</feature>
<dbReference type="Proteomes" id="UP000027120">
    <property type="component" value="Unassembled WGS sequence"/>
</dbReference>
<evidence type="ECO:0000256" key="2">
    <source>
        <dbReference type="ARBA" id="ARBA00012483"/>
    </source>
</evidence>
<keyword evidence="4" id="KW-0863">Zinc-finger</keyword>
<dbReference type="SUPFAM" id="SSF57850">
    <property type="entry name" value="RING/U-box"/>
    <property type="match status" value="1"/>
</dbReference>
<sequence length="290" mass="31986">MGSKFPFCETGFVEQMSSSITEDSINNGIHVGSDRALSLWVQILLRMMTGLAPSQAEQEREFESLLQRRRKRNSSAPLSHMLQDICFGTASRPDDSEALRERSGHNAASSLDEYLVGPGLDLLLQHLLENDPNRYGSLSAQKEVVKALPMVAIDQDLQCAVWLEEFVMGNEAKQMPYKHKFHGECLMPWLEFHSSCPICRYQLPSDNLKVQGNGPGNREESAGNEDVGNSLRLANGEDIIGNGRRNWIPIPWPFDDLFSMSGSQEGGTSNFESSAAGTARAGTAAHIDEA</sequence>
<feature type="compositionally biased region" description="Polar residues" evidence="6">
    <location>
        <begin position="263"/>
        <end position="273"/>
    </location>
</feature>
<protein>
    <recommendedName>
        <fullName evidence="2">RING-type E3 ubiquitin transferase</fullName>
        <ecNumber evidence="2">2.3.2.27</ecNumber>
    </recommendedName>
</protein>
<feature type="region of interest" description="Disordered" evidence="6">
    <location>
        <begin position="210"/>
        <end position="230"/>
    </location>
</feature>